<accession>A0A0E9TZG4</accession>
<dbReference type="AlphaFoldDB" id="A0A0E9TZG4"/>
<reference evidence="1" key="2">
    <citation type="journal article" date="2015" name="Fish Shellfish Immunol.">
        <title>Early steps in the European eel (Anguilla anguilla)-Vibrio vulnificus interaction in the gills: Role of the RtxA13 toxin.</title>
        <authorList>
            <person name="Callol A."/>
            <person name="Pajuelo D."/>
            <person name="Ebbesson L."/>
            <person name="Teles M."/>
            <person name="MacKenzie S."/>
            <person name="Amaro C."/>
        </authorList>
    </citation>
    <scope>NUCLEOTIDE SEQUENCE</scope>
</reference>
<protein>
    <submittedName>
        <fullName evidence="1">Uncharacterized protein</fullName>
    </submittedName>
</protein>
<sequence length="19" mass="2201">MKILCLKKKNTLIVKNLIS</sequence>
<organism evidence="1">
    <name type="scientific">Anguilla anguilla</name>
    <name type="common">European freshwater eel</name>
    <name type="synonym">Muraena anguilla</name>
    <dbReference type="NCBI Taxonomy" id="7936"/>
    <lineage>
        <taxon>Eukaryota</taxon>
        <taxon>Metazoa</taxon>
        <taxon>Chordata</taxon>
        <taxon>Craniata</taxon>
        <taxon>Vertebrata</taxon>
        <taxon>Euteleostomi</taxon>
        <taxon>Actinopterygii</taxon>
        <taxon>Neopterygii</taxon>
        <taxon>Teleostei</taxon>
        <taxon>Anguilliformes</taxon>
        <taxon>Anguillidae</taxon>
        <taxon>Anguilla</taxon>
    </lineage>
</organism>
<reference evidence="1" key="1">
    <citation type="submission" date="2014-11" db="EMBL/GenBank/DDBJ databases">
        <authorList>
            <person name="Amaro Gonzalez C."/>
        </authorList>
    </citation>
    <scope>NUCLEOTIDE SEQUENCE</scope>
</reference>
<dbReference type="EMBL" id="GBXM01049518">
    <property type="protein sequence ID" value="JAH59059.1"/>
    <property type="molecule type" value="Transcribed_RNA"/>
</dbReference>
<name>A0A0E9TZG4_ANGAN</name>
<evidence type="ECO:0000313" key="1">
    <source>
        <dbReference type="EMBL" id="JAH59059.1"/>
    </source>
</evidence>
<proteinExistence type="predicted"/>